<evidence type="ECO:0000313" key="1">
    <source>
        <dbReference type="EMBL" id="RKX70470.1"/>
    </source>
</evidence>
<organism evidence="1 2">
    <name type="scientific">candidate division TA06 bacterium</name>
    <dbReference type="NCBI Taxonomy" id="2250710"/>
    <lineage>
        <taxon>Bacteria</taxon>
        <taxon>Bacteria division TA06</taxon>
    </lineage>
</organism>
<evidence type="ECO:0000313" key="2">
    <source>
        <dbReference type="Proteomes" id="UP000271125"/>
    </source>
</evidence>
<comment type="caution">
    <text evidence="1">The sequence shown here is derived from an EMBL/GenBank/DDBJ whole genome shotgun (WGS) entry which is preliminary data.</text>
</comment>
<dbReference type="Proteomes" id="UP000271125">
    <property type="component" value="Unassembled WGS sequence"/>
</dbReference>
<name>A0A660SKI6_UNCT6</name>
<dbReference type="AlphaFoldDB" id="A0A660SKI6"/>
<proteinExistence type="predicted"/>
<sequence>MHNINELKNEIFQLLENATKDEVESLKIKYLGRKGILPSIL</sequence>
<accession>A0A660SKI6</accession>
<feature type="non-terminal residue" evidence="1">
    <location>
        <position position="41"/>
    </location>
</feature>
<dbReference type="EMBL" id="QNBD01000133">
    <property type="protein sequence ID" value="RKX70470.1"/>
    <property type="molecule type" value="Genomic_DNA"/>
</dbReference>
<dbReference type="GO" id="GO:0016874">
    <property type="term" value="F:ligase activity"/>
    <property type="evidence" value="ECO:0007669"/>
    <property type="project" value="UniProtKB-KW"/>
</dbReference>
<reference evidence="1 2" key="1">
    <citation type="submission" date="2018-06" db="EMBL/GenBank/DDBJ databases">
        <title>Extensive metabolic versatility and redundancy in microbially diverse, dynamic hydrothermal sediments.</title>
        <authorList>
            <person name="Dombrowski N."/>
            <person name="Teske A."/>
            <person name="Baker B.J."/>
        </authorList>
    </citation>
    <scope>NUCLEOTIDE SEQUENCE [LARGE SCALE GENOMIC DNA]</scope>
    <source>
        <strain evidence="1">B10_G13</strain>
    </source>
</reference>
<protein>
    <submittedName>
        <fullName evidence="1">Phenylalanine--tRNA ligase subunit alpha</fullName>
    </submittedName>
</protein>
<gene>
    <name evidence="1" type="ORF">DRP43_03325</name>
</gene>
<keyword evidence="1" id="KW-0436">Ligase</keyword>